<evidence type="ECO:0000313" key="2">
    <source>
        <dbReference type="Proteomes" id="UP001057452"/>
    </source>
</evidence>
<dbReference type="Proteomes" id="UP001057452">
    <property type="component" value="Chromosome 13"/>
</dbReference>
<keyword evidence="2" id="KW-1185">Reference proteome</keyword>
<feature type="non-terminal residue" evidence="1">
    <location>
        <position position="1"/>
    </location>
</feature>
<protein>
    <submittedName>
        <fullName evidence="1">Uncharacterized protein</fullName>
    </submittedName>
</protein>
<organism evidence="1 2">
    <name type="scientific">Chaenocephalus aceratus</name>
    <name type="common">Blackfin icefish</name>
    <name type="synonym">Chaenichthys aceratus</name>
    <dbReference type="NCBI Taxonomy" id="36190"/>
    <lineage>
        <taxon>Eukaryota</taxon>
        <taxon>Metazoa</taxon>
        <taxon>Chordata</taxon>
        <taxon>Craniata</taxon>
        <taxon>Vertebrata</taxon>
        <taxon>Euteleostomi</taxon>
        <taxon>Actinopterygii</taxon>
        <taxon>Neopterygii</taxon>
        <taxon>Teleostei</taxon>
        <taxon>Neoteleostei</taxon>
        <taxon>Acanthomorphata</taxon>
        <taxon>Eupercaria</taxon>
        <taxon>Perciformes</taxon>
        <taxon>Notothenioidei</taxon>
        <taxon>Channichthyidae</taxon>
        <taxon>Chaenocephalus</taxon>
    </lineage>
</organism>
<feature type="non-terminal residue" evidence="1">
    <location>
        <position position="121"/>
    </location>
</feature>
<comment type="caution">
    <text evidence="1">The sequence shown here is derived from an EMBL/GenBank/DDBJ whole genome shotgun (WGS) entry which is preliminary data.</text>
</comment>
<sequence length="121" mass="13063">RWPEDTALWTDYTAVDKATDRIYASFEQTRDGYILPGCLSVRGKPNGIGKDNSFEDGGFDLTTTSTTSTLPLKSSSMLPDIPLWACSPSSDVMFIICMTLQGPGASGSYFSGERQMCVSAA</sequence>
<accession>A0ACB9WNU1</accession>
<name>A0ACB9WNU1_CHAAC</name>
<reference evidence="1" key="1">
    <citation type="submission" date="2022-05" db="EMBL/GenBank/DDBJ databases">
        <title>Chromosome-level genome of Chaenocephalus aceratus.</title>
        <authorList>
            <person name="Park H."/>
        </authorList>
    </citation>
    <scope>NUCLEOTIDE SEQUENCE</scope>
    <source>
        <strain evidence="1">KU_202001</strain>
    </source>
</reference>
<gene>
    <name evidence="1" type="ORF">KUCAC02_005616</name>
</gene>
<evidence type="ECO:0000313" key="1">
    <source>
        <dbReference type="EMBL" id="KAI4815472.1"/>
    </source>
</evidence>
<proteinExistence type="predicted"/>
<dbReference type="EMBL" id="CM043797">
    <property type="protein sequence ID" value="KAI4815472.1"/>
    <property type="molecule type" value="Genomic_DNA"/>
</dbReference>